<dbReference type="SUPFAM" id="SSF50494">
    <property type="entry name" value="Trypsin-like serine proteases"/>
    <property type="match status" value="1"/>
</dbReference>
<dbReference type="EMBL" id="FNUT01000001">
    <property type="protein sequence ID" value="SEF53365.1"/>
    <property type="molecule type" value="Genomic_DNA"/>
</dbReference>
<dbReference type="AlphaFoldDB" id="A0A1H5SS53"/>
<proteinExistence type="predicted"/>
<reference evidence="4" key="1">
    <citation type="submission" date="2016-10" db="EMBL/GenBank/DDBJ databases">
        <authorList>
            <person name="Varghese N."/>
            <person name="Submissions S."/>
        </authorList>
    </citation>
    <scope>NUCLEOTIDE SEQUENCE [LARGE SCALE GENOMIC DNA]</scope>
    <source>
        <strain evidence="4">DSM 22361</strain>
    </source>
</reference>
<keyword evidence="4" id="KW-1185">Reference proteome</keyword>
<dbReference type="PANTHER" id="PTHR43343">
    <property type="entry name" value="PEPTIDASE S12"/>
    <property type="match status" value="1"/>
</dbReference>
<evidence type="ECO:0000256" key="1">
    <source>
        <dbReference type="ARBA" id="ARBA00022670"/>
    </source>
</evidence>
<evidence type="ECO:0000313" key="3">
    <source>
        <dbReference type="EMBL" id="SEF53365.1"/>
    </source>
</evidence>
<accession>A0A1H5SS53</accession>
<dbReference type="InterPro" id="IPR051201">
    <property type="entry name" value="Chloro_Bact_Ser_Proteases"/>
</dbReference>
<gene>
    <name evidence="3" type="ORF">SAMN05421877_101366</name>
</gene>
<evidence type="ECO:0000256" key="2">
    <source>
        <dbReference type="ARBA" id="ARBA00022801"/>
    </source>
</evidence>
<keyword evidence="1" id="KW-0645">Protease</keyword>
<dbReference type="PANTHER" id="PTHR43343:SF3">
    <property type="entry name" value="PROTEASE DO-LIKE 8, CHLOROPLASTIC"/>
    <property type="match status" value="1"/>
</dbReference>
<protein>
    <submittedName>
        <fullName evidence="3">Trypsin-like peptidase domain-containing protein</fullName>
    </submittedName>
</protein>
<sequence>MEMKSLKIVLALTLSIIVSHVRAQVYINSTKMLENLEEKVNTGLVKMEDINKLYTTFHEDKNNRKITFKTREAEKRELSPEDLFANRMPMVYMFLQVYESARAGKMKINGSGTAFPISEDGYFLINSHMIDELGLGSGDPSKVDTSIHLILSDYEGNILTIDSVVSYSKEADIAIIKANTKGKKIQAIPLGQDLKAGASVFAITHPRGYYYYYSTGRVARMTENDFGIMGRKMEITADYAAGSSGGPIFDSKGNIAGIVSLTKSFYYNQQEQKNLQMVIKEAIPVSSIRNLINN</sequence>
<dbReference type="InterPro" id="IPR009003">
    <property type="entry name" value="Peptidase_S1_PA"/>
</dbReference>
<dbReference type="Pfam" id="PF13365">
    <property type="entry name" value="Trypsin_2"/>
    <property type="match status" value="1"/>
</dbReference>
<keyword evidence="2" id="KW-0378">Hydrolase</keyword>
<dbReference type="Proteomes" id="UP000236731">
    <property type="component" value="Unassembled WGS sequence"/>
</dbReference>
<dbReference type="GO" id="GO:0006508">
    <property type="term" value="P:proteolysis"/>
    <property type="evidence" value="ECO:0007669"/>
    <property type="project" value="UniProtKB-KW"/>
</dbReference>
<name>A0A1H5SS53_9SPHI</name>
<organism evidence="3 4">
    <name type="scientific">Sphingobacterium lactis</name>
    <dbReference type="NCBI Taxonomy" id="797291"/>
    <lineage>
        <taxon>Bacteria</taxon>
        <taxon>Pseudomonadati</taxon>
        <taxon>Bacteroidota</taxon>
        <taxon>Sphingobacteriia</taxon>
        <taxon>Sphingobacteriales</taxon>
        <taxon>Sphingobacteriaceae</taxon>
        <taxon>Sphingobacterium</taxon>
    </lineage>
</organism>
<dbReference type="Gene3D" id="2.40.10.120">
    <property type="match status" value="1"/>
</dbReference>
<dbReference type="GO" id="GO:0008233">
    <property type="term" value="F:peptidase activity"/>
    <property type="evidence" value="ECO:0007669"/>
    <property type="project" value="UniProtKB-KW"/>
</dbReference>
<evidence type="ECO:0000313" key="4">
    <source>
        <dbReference type="Proteomes" id="UP000236731"/>
    </source>
</evidence>